<dbReference type="InterPro" id="IPR009057">
    <property type="entry name" value="Homeodomain-like_sf"/>
</dbReference>
<dbReference type="Pfam" id="PF12833">
    <property type="entry name" value="HTH_18"/>
    <property type="match status" value="1"/>
</dbReference>
<organism evidence="5 6">
    <name type="scientific">Candidatus Choladousia intestinavium</name>
    <dbReference type="NCBI Taxonomy" id="2840727"/>
    <lineage>
        <taxon>Bacteria</taxon>
        <taxon>Bacillati</taxon>
        <taxon>Bacillota</taxon>
        <taxon>Clostridia</taxon>
        <taxon>Lachnospirales</taxon>
        <taxon>Lachnospiraceae</taxon>
        <taxon>Lachnospiraceae incertae sedis</taxon>
        <taxon>Candidatus Choladousia</taxon>
    </lineage>
</organism>
<dbReference type="InterPro" id="IPR018060">
    <property type="entry name" value="HTH_AraC"/>
</dbReference>
<dbReference type="PANTHER" id="PTHR43280:SF34">
    <property type="entry name" value="ARAC-FAMILY TRANSCRIPTIONAL REGULATOR"/>
    <property type="match status" value="1"/>
</dbReference>
<dbReference type="Proteomes" id="UP000886757">
    <property type="component" value="Unassembled WGS sequence"/>
</dbReference>
<keyword evidence="1" id="KW-0805">Transcription regulation</keyword>
<evidence type="ECO:0000313" key="6">
    <source>
        <dbReference type="Proteomes" id="UP000886757"/>
    </source>
</evidence>
<keyword evidence="2" id="KW-0238">DNA-binding</keyword>
<dbReference type="SMART" id="SM00342">
    <property type="entry name" value="HTH_ARAC"/>
    <property type="match status" value="1"/>
</dbReference>
<name>A0A9D1ACD2_9FIRM</name>
<feature type="domain" description="HTH araC/xylS-type" evidence="4">
    <location>
        <begin position="91"/>
        <end position="189"/>
    </location>
</feature>
<evidence type="ECO:0000259" key="4">
    <source>
        <dbReference type="PROSITE" id="PS01124"/>
    </source>
</evidence>
<dbReference type="PROSITE" id="PS01124">
    <property type="entry name" value="HTH_ARAC_FAMILY_2"/>
    <property type="match status" value="1"/>
</dbReference>
<dbReference type="PANTHER" id="PTHR43280">
    <property type="entry name" value="ARAC-FAMILY TRANSCRIPTIONAL REGULATOR"/>
    <property type="match status" value="1"/>
</dbReference>
<protein>
    <submittedName>
        <fullName evidence="5">Helix-turn-helix transcriptional regulator</fullName>
    </submittedName>
</protein>
<dbReference type="GO" id="GO:0003700">
    <property type="term" value="F:DNA-binding transcription factor activity"/>
    <property type="evidence" value="ECO:0007669"/>
    <property type="project" value="InterPro"/>
</dbReference>
<dbReference type="SUPFAM" id="SSF46689">
    <property type="entry name" value="Homeodomain-like"/>
    <property type="match status" value="2"/>
</dbReference>
<dbReference type="Gene3D" id="1.10.10.60">
    <property type="entry name" value="Homeodomain-like"/>
    <property type="match status" value="2"/>
</dbReference>
<keyword evidence="3" id="KW-0804">Transcription</keyword>
<dbReference type="AlphaFoldDB" id="A0A9D1ACD2"/>
<evidence type="ECO:0000256" key="2">
    <source>
        <dbReference type="ARBA" id="ARBA00023125"/>
    </source>
</evidence>
<proteinExistence type="predicted"/>
<dbReference type="GO" id="GO:0043565">
    <property type="term" value="F:sequence-specific DNA binding"/>
    <property type="evidence" value="ECO:0007669"/>
    <property type="project" value="InterPro"/>
</dbReference>
<reference evidence="5" key="1">
    <citation type="submission" date="2020-10" db="EMBL/GenBank/DDBJ databases">
        <authorList>
            <person name="Gilroy R."/>
        </authorList>
    </citation>
    <scope>NUCLEOTIDE SEQUENCE</scope>
    <source>
        <strain evidence="5">ChiSjej4B22-8148</strain>
    </source>
</reference>
<dbReference type="EMBL" id="DVGK01000105">
    <property type="protein sequence ID" value="HIR14030.1"/>
    <property type="molecule type" value="Genomic_DNA"/>
</dbReference>
<reference evidence="5" key="2">
    <citation type="journal article" date="2021" name="PeerJ">
        <title>Extensive microbial diversity within the chicken gut microbiome revealed by metagenomics and culture.</title>
        <authorList>
            <person name="Gilroy R."/>
            <person name="Ravi A."/>
            <person name="Getino M."/>
            <person name="Pursley I."/>
            <person name="Horton D.L."/>
            <person name="Alikhan N.F."/>
            <person name="Baker D."/>
            <person name="Gharbi K."/>
            <person name="Hall N."/>
            <person name="Watson M."/>
            <person name="Adriaenssens E.M."/>
            <person name="Foster-Nyarko E."/>
            <person name="Jarju S."/>
            <person name="Secka A."/>
            <person name="Antonio M."/>
            <person name="Oren A."/>
            <person name="Chaudhuri R.R."/>
            <person name="La Ragione R."/>
            <person name="Hildebrand F."/>
            <person name="Pallen M.J."/>
        </authorList>
    </citation>
    <scope>NUCLEOTIDE SEQUENCE</scope>
    <source>
        <strain evidence="5">ChiSjej4B22-8148</strain>
    </source>
</reference>
<evidence type="ECO:0000256" key="1">
    <source>
        <dbReference type="ARBA" id="ARBA00023015"/>
    </source>
</evidence>
<evidence type="ECO:0000313" key="5">
    <source>
        <dbReference type="EMBL" id="HIR14030.1"/>
    </source>
</evidence>
<comment type="caution">
    <text evidence="5">The sequence shown here is derived from an EMBL/GenBank/DDBJ whole genome shotgun (WGS) entry which is preliminary data.</text>
</comment>
<sequence>MSILCTQKKIPEAGSFQTILTNFPYMTSFFHRLDQGIVIKNAGNLFASVREINDVFQAGGTEWHLNLLINKLLIDSMNAAYYQTPSRIYTEQIKTYIRYHYFEIGNLEDIAEHLSLNKIYMERVFKQETGTSVWSYLNDIRMEKAAYYVAQLGIPIGEIDELVGINSRQNFYLLFRKKYGISPAQYRKLYSPSAKPV</sequence>
<evidence type="ECO:0000256" key="3">
    <source>
        <dbReference type="ARBA" id="ARBA00023163"/>
    </source>
</evidence>
<accession>A0A9D1ACD2</accession>
<gene>
    <name evidence="5" type="ORF">IAB31_08930</name>
</gene>